<dbReference type="STRING" id="29332.AWH48_19840"/>
<dbReference type="InterPro" id="IPR005936">
    <property type="entry name" value="FtsH"/>
</dbReference>
<comment type="similarity">
    <text evidence="15">Belongs to the AAA ATPase family.</text>
</comment>
<feature type="domain" description="AAA+ ATPase" evidence="17">
    <location>
        <begin position="195"/>
        <end position="334"/>
    </location>
</feature>
<keyword evidence="3 14" id="KW-0645">Protease</keyword>
<evidence type="ECO:0000259" key="17">
    <source>
        <dbReference type="SMART" id="SM00382"/>
    </source>
</evidence>
<feature type="binding site" evidence="14">
    <location>
        <position position="429"/>
    </location>
    <ligand>
        <name>Zn(2+)</name>
        <dbReference type="ChEBI" id="CHEBI:29105"/>
        <note>catalytic</note>
    </ligand>
</feature>
<evidence type="ECO:0000313" key="20">
    <source>
        <dbReference type="Proteomes" id="UP000076935"/>
    </source>
</evidence>
<dbReference type="GO" id="GO:0016887">
    <property type="term" value="F:ATP hydrolysis activity"/>
    <property type="evidence" value="ECO:0007669"/>
    <property type="project" value="UniProtKB-UniRule"/>
</dbReference>
<dbReference type="Gene3D" id="1.20.58.760">
    <property type="entry name" value="Peptidase M41"/>
    <property type="match status" value="1"/>
</dbReference>
<dbReference type="EC" id="3.4.24.-" evidence="14"/>
<dbReference type="InterPro" id="IPR011546">
    <property type="entry name" value="Pept_M41_FtsH_extracell"/>
</dbReference>
<dbReference type="InterPro" id="IPR003959">
    <property type="entry name" value="ATPase_AAA_core"/>
</dbReference>
<dbReference type="InterPro" id="IPR037219">
    <property type="entry name" value="Peptidase_M41-like"/>
</dbReference>
<dbReference type="Pfam" id="PF17862">
    <property type="entry name" value="AAA_lid_3"/>
    <property type="match status" value="1"/>
</dbReference>
<dbReference type="Proteomes" id="UP000077271">
    <property type="component" value="Unassembled WGS sequence"/>
</dbReference>
<comment type="function">
    <text evidence="14">Acts as a processive, ATP-dependent zinc metallopeptidase for both cytoplasmic and membrane proteins. Plays a role in the quality control of integral membrane proteins.</text>
</comment>
<dbReference type="PROSITE" id="PS00674">
    <property type="entry name" value="AAA"/>
    <property type="match status" value="1"/>
</dbReference>
<reference evidence="20 21" key="1">
    <citation type="submission" date="2016-01" db="EMBL/GenBank/DDBJ databases">
        <title>Investigation of taxonomic status of Bacillus aminovorans.</title>
        <authorList>
            <person name="Verma A."/>
            <person name="Pal Y."/>
            <person name="Krishnamurthi S."/>
        </authorList>
    </citation>
    <scope>NUCLEOTIDE SEQUENCE [LARGE SCALE GENOMIC DNA]</scope>
    <source>
        <strain evidence="19 20">DSM 1314</strain>
        <strain evidence="18 21">DSM 4337</strain>
    </source>
</reference>
<dbReference type="RefSeq" id="WP_018395116.1">
    <property type="nucleotide sequence ID" value="NZ_JBCNAN010000046.1"/>
</dbReference>
<dbReference type="SMART" id="SM00382">
    <property type="entry name" value="AAA"/>
    <property type="match status" value="1"/>
</dbReference>
<evidence type="ECO:0000256" key="11">
    <source>
        <dbReference type="ARBA" id="ARBA00023049"/>
    </source>
</evidence>
<evidence type="ECO:0000256" key="10">
    <source>
        <dbReference type="ARBA" id="ARBA00022989"/>
    </source>
</evidence>
<evidence type="ECO:0000256" key="15">
    <source>
        <dbReference type="RuleBase" id="RU003651"/>
    </source>
</evidence>
<dbReference type="EMBL" id="LQWZ01000019">
    <property type="protein sequence ID" value="OAH56790.1"/>
    <property type="molecule type" value="Genomic_DNA"/>
</dbReference>
<dbReference type="GO" id="GO:0030163">
    <property type="term" value="P:protein catabolic process"/>
    <property type="evidence" value="ECO:0007669"/>
    <property type="project" value="UniProtKB-UniRule"/>
</dbReference>
<keyword evidence="11 14" id="KW-0482">Metalloprotease</keyword>
<keyword evidence="6 14" id="KW-0547">Nucleotide-binding</keyword>
<feature type="binding site" evidence="14">
    <location>
        <begin position="203"/>
        <end position="210"/>
    </location>
    <ligand>
        <name>ATP</name>
        <dbReference type="ChEBI" id="CHEBI:30616"/>
    </ligand>
</feature>
<dbReference type="Pfam" id="PF00004">
    <property type="entry name" value="AAA"/>
    <property type="match status" value="1"/>
</dbReference>
<dbReference type="HAMAP" id="MF_01458">
    <property type="entry name" value="FtsH"/>
    <property type="match status" value="1"/>
</dbReference>
<evidence type="ECO:0000256" key="9">
    <source>
        <dbReference type="ARBA" id="ARBA00022840"/>
    </source>
</evidence>
<feature type="binding site" evidence="14">
    <location>
        <position position="425"/>
    </location>
    <ligand>
        <name>Zn(2+)</name>
        <dbReference type="ChEBI" id="CHEBI:29105"/>
        <note>catalytic</note>
    </ligand>
</feature>
<evidence type="ECO:0000256" key="8">
    <source>
        <dbReference type="ARBA" id="ARBA00022833"/>
    </source>
</evidence>
<dbReference type="GO" id="GO:0004176">
    <property type="term" value="F:ATP-dependent peptidase activity"/>
    <property type="evidence" value="ECO:0007669"/>
    <property type="project" value="InterPro"/>
</dbReference>
<keyword evidence="8 14" id="KW-0862">Zinc</keyword>
<organism evidence="19 20">
    <name type="scientific">Domibacillus aminovorans</name>
    <dbReference type="NCBI Taxonomy" id="29332"/>
    <lineage>
        <taxon>Bacteria</taxon>
        <taxon>Bacillati</taxon>
        <taxon>Bacillota</taxon>
        <taxon>Bacilli</taxon>
        <taxon>Bacillales</taxon>
        <taxon>Bacillaceae</taxon>
        <taxon>Domibacillus</taxon>
    </lineage>
</organism>
<evidence type="ECO:0000313" key="18">
    <source>
        <dbReference type="EMBL" id="OAH56790.1"/>
    </source>
</evidence>
<keyword evidence="5 14" id="KW-0479">Metal-binding</keyword>
<dbReference type="PANTHER" id="PTHR23076:SF113">
    <property type="entry name" value="ATP-DEPENDENT ZINC METALLOPROTEASE FTSH 1, CHLOROPLASTIC-RELATED"/>
    <property type="match status" value="1"/>
</dbReference>
<dbReference type="OrthoDB" id="9809379at2"/>
<dbReference type="SUPFAM" id="SSF140990">
    <property type="entry name" value="FtsH protease domain-like"/>
    <property type="match status" value="1"/>
</dbReference>
<dbReference type="GO" id="GO:0005524">
    <property type="term" value="F:ATP binding"/>
    <property type="evidence" value="ECO:0007669"/>
    <property type="project" value="UniProtKB-UniRule"/>
</dbReference>
<comment type="similarity">
    <text evidence="13 14">In the central section; belongs to the AAA ATPase family.</text>
</comment>
<comment type="cofactor">
    <cofactor evidence="14">
        <name>Zn(2+)</name>
        <dbReference type="ChEBI" id="CHEBI:29105"/>
    </cofactor>
    <text evidence="14">Binds 1 zinc ion per subunit.</text>
</comment>
<evidence type="ECO:0000256" key="2">
    <source>
        <dbReference type="ARBA" id="ARBA00010044"/>
    </source>
</evidence>
<dbReference type="CDD" id="cd19501">
    <property type="entry name" value="RecA-like_FtsH"/>
    <property type="match status" value="1"/>
</dbReference>
<dbReference type="FunFam" id="3.40.50.300:FF:000001">
    <property type="entry name" value="ATP-dependent zinc metalloprotease FtsH"/>
    <property type="match status" value="1"/>
</dbReference>
<keyword evidence="10 14" id="KW-1133">Transmembrane helix</keyword>
<dbReference type="FunFam" id="1.10.8.60:FF:000001">
    <property type="entry name" value="ATP-dependent zinc metalloprotease FtsH"/>
    <property type="match status" value="1"/>
</dbReference>
<name>A0A177L812_9BACI</name>
<dbReference type="InterPro" id="IPR027417">
    <property type="entry name" value="P-loop_NTPase"/>
</dbReference>
<evidence type="ECO:0000256" key="13">
    <source>
        <dbReference type="ARBA" id="ARBA00061570"/>
    </source>
</evidence>
<dbReference type="GO" id="GO:0005886">
    <property type="term" value="C:plasma membrane"/>
    <property type="evidence" value="ECO:0007669"/>
    <property type="project" value="UniProtKB-SubCell"/>
</dbReference>
<comment type="similarity">
    <text evidence="2 14">In the C-terminal section; belongs to the peptidase M41 family.</text>
</comment>
<dbReference type="AlphaFoldDB" id="A0A177L812"/>
<evidence type="ECO:0000256" key="3">
    <source>
        <dbReference type="ARBA" id="ARBA00022670"/>
    </source>
</evidence>
<dbReference type="Proteomes" id="UP000076935">
    <property type="component" value="Unassembled WGS sequence"/>
</dbReference>
<dbReference type="EMBL" id="LQWY01000015">
    <property type="protein sequence ID" value="OAH61899.1"/>
    <property type="molecule type" value="Genomic_DNA"/>
</dbReference>
<sequence length="669" mass="74168">MNRIFRYTIFYLLVFLVIIGVVSYFNNNNAPTNNVTYNEFLTYLKQDDVETFTMQPERGVYEIRGTLKGAEENEMFVTYVTGNDTMLNQVNAASQNAEVNILPAKETSGWVQFFTTIIPFLIIFIFFFFLLNQAQGGGGGRVMNFGKSKARLYNDEKKKVRFDDVAGADEEKQELVEVVEFLKDPRRFTELGARIPKGVLLVGPPGTGKTLLAKAVAGEAGVPFFSISGSDFVEMFVGVGASRVRDLFENAKKNSPCIIFIDEIDAVGRQRGAGLGGGHDEREQTLNQLLVEMDGFSANEGIIMIAATNRADILDPALLRPGRFDRQITVDRPDLNGREAVLRVHARNKPLHESVDLRAIAQRTPGFSGADLENLLNEAALVAARTDKKKIDMSDVDEATDRVIAGPAKKSRVISKKERKIVAFHESGHTVIGLVLDEADMVHKVTIVPRGQAGGYAVMLPKEDRYFMTKPELLDKITGLLGGRVAEDIIFGEVSTGAHNDFQRATGIARRMVTEFGMSDKLGPLQFGQSQGQVFLGRDFNSEQNYSDRIAYEIDVEIQTIIKECYARAKQILTENRDKLELIANTLLEIETLDAAQIKHLSDHGTLPERNYSSDGEEKLKDNTVVLEKTDATEGTPATETTNLPENAVDVPEVRDDLKMPLNGEEPKA</sequence>
<feature type="active site" evidence="14">
    <location>
        <position position="426"/>
    </location>
</feature>
<dbReference type="Pfam" id="PF06480">
    <property type="entry name" value="FtsH_ext"/>
    <property type="match status" value="1"/>
</dbReference>
<dbReference type="GO" id="GO:0008270">
    <property type="term" value="F:zinc ion binding"/>
    <property type="evidence" value="ECO:0007669"/>
    <property type="project" value="UniProtKB-UniRule"/>
</dbReference>
<evidence type="ECO:0000256" key="16">
    <source>
        <dbReference type="SAM" id="MobiDB-lite"/>
    </source>
</evidence>
<dbReference type="NCBIfam" id="TIGR01241">
    <property type="entry name" value="FtsH_fam"/>
    <property type="match status" value="1"/>
</dbReference>
<dbReference type="FunFam" id="1.20.58.760:FF:000001">
    <property type="entry name" value="ATP-dependent zinc metalloprotease FtsH"/>
    <property type="match status" value="1"/>
</dbReference>
<evidence type="ECO:0000256" key="14">
    <source>
        <dbReference type="HAMAP-Rule" id="MF_01458"/>
    </source>
</evidence>
<dbReference type="GO" id="GO:0051301">
    <property type="term" value="P:cell division"/>
    <property type="evidence" value="ECO:0007669"/>
    <property type="project" value="UniProtKB-KW"/>
</dbReference>
<dbReference type="SUPFAM" id="SSF52540">
    <property type="entry name" value="P-loop containing nucleoside triphosphate hydrolases"/>
    <property type="match status" value="1"/>
</dbReference>
<dbReference type="InterPro" id="IPR000642">
    <property type="entry name" value="Peptidase_M41"/>
</dbReference>
<dbReference type="Pfam" id="PF01434">
    <property type="entry name" value="Peptidase_M41"/>
    <property type="match status" value="1"/>
</dbReference>
<evidence type="ECO:0000256" key="6">
    <source>
        <dbReference type="ARBA" id="ARBA00022741"/>
    </source>
</evidence>
<dbReference type="Gene3D" id="3.40.50.300">
    <property type="entry name" value="P-loop containing nucleotide triphosphate hydrolases"/>
    <property type="match status" value="1"/>
</dbReference>
<keyword evidence="20" id="KW-1185">Reference proteome</keyword>
<feature type="compositionally biased region" description="Basic and acidic residues" evidence="16">
    <location>
        <begin position="616"/>
        <end position="632"/>
    </location>
</feature>
<feature type="compositionally biased region" description="Polar residues" evidence="16">
    <location>
        <begin position="636"/>
        <end position="645"/>
    </location>
</feature>
<keyword evidence="9 14" id="KW-0067">ATP-binding</keyword>
<accession>A0A177L812</accession>
<feature type="region of interest" description="Disordered" evidence="16">
    <location>
        <begin position="605"/>
        <end position="669"/>
    </location>
</feature>
<comment type="caution">
    <text evidence="19">The sequence shown here is derived from an EMBL/GenBank/DDBJ whole genome shotgun (WGS) entry which is preliminary data.</text>
</comment>
<evidence type="ECO:0000313" key="21">
    <source>
        <dbReference type="Proteomes" id="UP000077271"/>
    </source>
</evidence>
<keyword evidence="4 14" id="KW-0812">Transmembrane</keyword>
<dbReference type="Gene3D" id="1.10.8.60">
    <property type="match status" value="1"/>
</dbReference>
<keyword evidence="19" id="KW-0131">Cell cycle</keyword>
<comment type="subcellular location">
    <subcellularLocation>
        <location evidence="14">Cell membrane</location>
        <topology evidence="14">Multi-pass membrane protein</topology>
        <orientation evidence="14">Cytoplasmic side</orientation>
    </subcellularLocation>
    <subcellularLocation>
        <location evidence="1">Membrane</location>
    </subcellularLocation>
</comment>
<evidence type="ECO:0000313" key="19">
    <source>
        <dbReference type="EMBL" id="OAH61899.1"/>
    </source>
</evidence>
<dbReference type="InterPro" id="IPR041569">
    <property type="entry name" value="AAA_lid_3"/>
</dbReference>
<feature type="transmembrane region" description="Helical" evidence="14">
    <location>
        <begin position="110"/>
        <end position="131"/>
    </location>
</feature>
<evidence type="ECO:0000256" key="12">
    <source>
        <dbReference type="ARBA" id="ARBA00023136"/>
    </source>
</evidence>
<keyword evidence="12 14" id="KW-0472">Membrane</keyword>
<evidence type="ECO:0000256" key="5">
    <source>
        <dbReference type="ARBA" id="ARBA00022723"/>
    </source>
</evidence>
<dbReference type="InterPro" id="IPR003593">
    <property type="entry name" value="AAA+_ATPase"/>
</dbReference>
<dbReference type="GO" id="GO:0006508">
    <property type="term" value="P:proteolysis"/>
    <property type="evidence" value="ECO:0007669"/>
    <property type="project" value="UniProtKB-KW"/>
</dbReference>
<feature type="binding site" evidence="14">
    <location>
        <position position="501"/>
    </location>
    <ligand>
        <name>Zn(2+)</name>
        <dbReference type="ChEBI" id="CHEBI:29105"/>
        <note>catalytic</note>
    </ligand>
</feature>
<comment type="subunit">
    <text evidence="14">Homohexamer.</text>
</comment>
<feature type="compositionally biased region" description="Basic and acidic residues" evidence="16">
    <location>
        <begin position="652"/>
        <end position="669"/>
    </location>
</feature>
<gene>
    <name evidence="14" type="primary">ftsH</name>
    <name evidence="18" type="ORF">AWH48_19840</name>
    <name evidence="19" type="ORF">AWH49_11435</name>
</gene>
<evidence type="ECO:0000256" key="1">
    <source>
        <dbReference type="ARBA" id="ARBA00004370"/>
    </source>
</evidence>
<proteinExistence type="inferred from homology"/>
<keyword evidence="14" id="KW-1003">Cell membrane</keyword>
<feature type="transmembrane region" description="Helical" evidence="14">
    <location>
        <begin position="7"/>
        <end position="25"/>
    </location>
</feature>
<evidence type="ECO:0000256" key="4">
    <source>
        <dbReference type="ARBA" id="ARBA00022692"/>
    </source>
</evidence>
<dbReference type="GO" id="GO:0004222">
    <property type="term" value="F:metalloendopeptidase activity"/>
    <property type="evidence" value="ECO:0007669"/>
    <property type="project" value="InterPro"/>
</dbReference>
<keyword evidence="19" id="KW-0132">Cell division</keyword>
<keyword evidence="7 14" id="KW-0378">Hydrolase</keyword>
<evidence type="ECO:0000256" key="7">
    <source>
        <dbReference type="ARBA" id="ARBA00022801"/>
    </source>
</evidence>
<dbReference type="InterPro" id="IPR003960">
    <property type="entry name" value="ATPase_AAA_CS"/>
</dbReference>
<protein>
    <recommendedName>
        <fullName evidence="14">ATP-dependent zinc metalloprotease FtsH</fullName>
        <ecNumber evidence="14">3.4.24.-</ecNumber>
    </recommendedName>
</protein>
<dbReference type="PANTHER" id="PTHR23076">
    <property type="entry name" value="METALLOPROTEASE M41 FTSH"/>
    <property type="match status" value="1"/>
</dbReference>